<dbReference type="EMBL" id="ANIZ01000405">
    <property type="protein sequence ID" value="ETI54964.1"/>
    <property type="molecule type" value="Genomic_DNA"/>
</dbReference>
<proteinExistence type="predicted"/>
<keyword evidence="2" id="KW-1185">Reference proteome</keyword>
<dbReference type="SUPFAM" id="SSF51735">
    <property type="entry name" value="NAD(P)-binding Rossmann-fold domains"/>
    <property type="match status" value="1"/>
</dbReference>
<organism evidence="1 2">
    <name type="scientific">Phytophthora nicotianae P1569</name>
    <dbReference type="NCBI Taxonomy" id="1317065"/>
    <lineage>
        <taxon>Eukaryota</taxon>
        <taxon>Sar</taxon>
        <taxon>Stramenopiles</taxon>
        <taxon>Oomycota</taxon>
        <taxon>Peronosporomycetes</taxon>
        <taxon>Peronosporales</taxon>
        <taxon>Peronosporaceae</taxon>
        <taxon>Phytophthora</taxon>
    </lineage>
</organism>
<feature type="non-terminal residue" evidence="1">
    <location>
        <position position="1"/>
    </location>
</feature>
<accession>V9FU18</accession>
<dbReference type="Gene3D" id="3.40.50.720">
    <property type="entry name" value="NAD(P)-binding Rossmann-like Domain"/>
    <property type="match status" value="1"/>
</dbReference>
<reference evidence="1 2" key="1">
    <citation type="submission" date="2013-11" db="EMBL/GenBank/DDBJ databases">
        <title>The Genome Sequence of Phytophthora parasitica P1569.</title>
        <authorList>
            <consortium name="The Broad Institute Genomics Platform"/>
            <person name="Russ C."/>
            <person name="Tyler B."/>
            <person name="Panabieres F."/>
            <person name="Shan W."/>
            <person name="Tripathy S."/>
            <person name="Grunwald N."/>
            <person name="Machado M."/>
            <person name="Johnson C.S."/>
            <person name="Arredondo F."/>
            <person name="Hong C."/>
            <person name="Coffey M."/>
            <person name="Young S.K."/>
            <person name="Zeng Q."/>
            <person name="Gargeya S."/>
            <person name="Fitzgerald M."/>
            <person name="Abouelleil A."/>
            <person name="Alvarado L."/>
            <person name="Chapman S.B."/>
            <person name="Gainer-Dewar J."/>
            <person name="Goldberg J."/>
            <person name="Griggs A."/>
            <person name="Gujja S."/>
            <person name="Hansen M."/>
            <person name="Howarth C."/>
            <person name="Imamovic A."/>
            <person name="Ireland A."/>
            <person name="Larimer J."/>
            <person name="McCowan C."/>
            <person name="Murphy C."/>
            <person name="Pearson M."/>
            <person name="Poon T.W."/>
            <person name="Priest M."/>
            <person name="Roberts A."/>
            <person name="Saif S."/>
            <person name="Shea T."/>
            <person name="Sykes S."/>
            <person name="Wortman J."/>
            <person name="Nusbaum C."/>
            <person name="Birren B."/>
        </authorList>
    </citation>
    <scope>NUCLEOTIDE SEQUENCE [LARGE SCALE GENOMIC DNA]</scope>
    <source>
        <strain evidence="1 2">P1569</strain>
    </source>
</reference>
<evidence type="ECO:0008006" key="3">
    <source>
        <dbReference type="Google" id="ProtNLM"/>
    </source>
</evidence>
<gene>
    <name evidence="1" type="ORF">F443_02310</name>
</gene>
<dbReference type="Proteomes" id="UP000018721">
    <property type="component" value="Unassembled WGS sequence"/>
</dbReference>
<sequence length="72" mass="7865">TVLITGSNRGLGFAFAKHYTNAGWSVIATSRKGSDSYIREDIFELHSDAVGKLSPFSRVYHPLRVPATGNPE</sequence>
<protein>
    <recommendedName>
        <fullName evidence="3">Short-chain dehydrogenase/reductase SDR</fullName>
    </recommendedName>
</protein>
<comment type="caution">
    <text evidence="1">The sequence shown here is derived from an EMBL/GenBank/DDBJ whole genome shotgun (WGS) entry which is preliminary data.</text>
</comment>
<evidence type="ECO:0000313" key="2">
    <source>
        <dbReference type="Proteomes" id="UP000018721"/>
    </source>
</evidence>
<dbReference type="HOGENOM" id="CLU_2730061_0_0_1"/>
<evidence type="ECO:0000313" key="1">
    <source>
        <dbReference type="EMBL" id="ETI54964.1"/>
    </source>
</evidence>
<dbReference type="AlphaFoldDB" id="V9FU18"/>
<name>V9FU18_PHYNI</name>
<dbReference type="InterPro" id="IPR036291">
    <property type="entry name" value="NAD(P)-bd_dom_sf"/>
</dbReference>